<comment type="caution">
    <text evidence="3">The sequence shown here is derived from an EMBL/GenBank/DDBJ whole genome shotgun (WGS) entry which is preliminary data.</text>
</comment>
<keyword evidence="2" id="KW-0732">Signal</keyword>
<dbReference type="Pfam" id="PF25192">
    <property type="entry name" value="DiatomPyrShell"/>
    <property type="match status" value="1"/>
</dbReference>
<feature type="region of interest" description="Disordered" evidence="1">
    <location>
        <begin position="39"/>
        <end position="82"/>
    </location>
</feature>
<feature type="compositionally biased region" description="Polar residues" evidence="1">
    <location>
        <begin position="389"/>
        <end position="399"/>
    </location>
</feature>
<feature type="compositionally biased region" description="Acidic residues" evidence="1">
    <location>
        <begin position="605"/>
        <end position="614"/>
    </location>
</feature>
<organism evidence="3 4">
    <name type="scientific">Nitzschia inconspicua</name>
    <dbReference type="NCBI Taxonomy" id="303405"/>
    <lineage>
        <taxon>Eukaryota</taxon>
        <taxon>Sar</taxon>
        <taxon>Stramenopiles</taxon>
        <taxon>Ochrophyta</taxon>
        <taxon>Bacillariophyta</taxon>
        <taxon>Bacillariophyceae</taxon>
        <taxon>Bacillariophycidae</taxon>
        <taxon>Bacillariales</taxon>
        <taxon>Bacillariaceae</taxon>
        <taxon>Nitzschia</taxon>
    </lineage>
</organism>
<dbReference type="InterPro" id="IPR057491">
    <property type="entry name" value="DiatomPyrShell"/>
</dbReference>
<feature type="compositionally biased region" description="Pro residues" evidence="1">
    <location>
        <begin position="109"/>
        <end position="136"/>
    </location>
</feature>
<sequence>MELSFAVVLILQSVALVFQNGNGGGAYAYHVHPPNSFYPPPGFHGRGRGRRYDGGDNEDDYNDGNSNNNNNNNNHRHHHHRQEDGWFYAPHQFPHPDDPYFHHYHDDLPPPPPPFPPPPPPYYRHPPRFMEPPPPHVAMYDTTPELSQSQLLTTRRNNNNNDDDDEDSHYYMEHNTQTKTETTTVSTPPPVQSIWKTSAPVLVPSSTLQTFAFDTPTVERVQVLLKTGHRHGRSRSIPLQARIDVWHGPDSTPQNLAIYLEDDEEDDDDDDLVFADEARRSIHDDDDDDNDEEEEEDTTNFSAIIETPQGYNTIAVRNTAPNFDLLACVEGEECPTDIATNNNGIPHRHMNGDPSGYYYEQTYGIPRSEAQRKNQFQHSSTRHARQQEHTSTTTNSSPLQSVIERLMATSTPQLIEGTRSAATVSAMDVPVRPDIHTVRLAQNVASVQVLLRTDYMRPLQARVELILKERRSTNHKDPGRVIKRTIVEVFSEDGMHRPFFAVLETPKPRKRKRPRPEDEEKRYTISLRVINLSGAEFPIFASVEPYIIDTNHEKVSAEGAKNKGDNINNDNGHGSFEGRNEDREEPENVWNSAGYTQDDGHQDNDNDISEEDWWEQSMENSHFGGGSHYDMSTNSTILDAEIL</sequence>
<evidence type="ECO:0000256" key="1">
    <source>
        <dbReference type="SAM" id="MobiDB-lite"/>
    </source>
</evidence>
<protein>
    <submittedName>
        <fullName evidence="3">Uncharacterized protein</fullName>
    </submittedName>
</protein>
<evidence type="ECO:0000313" key="4">
    <source>
        <dbReference type="Proteomes" id="UP000693970"/>
    </source>
</evidence>
<feature type="region of interest" description="Disordered" evidence="1">
    <location>
        <begin position="278"/>
        <end position="302"/>
    </location>
</feature>
<dbReference type="EMBL" id="JAGRRH010000006">
    <property type="protein sequence ID" value="KAG7368346.1"/>
    <property type="molecule type" value="Genomic_DNA"/>
</dbReference>
<feature type="chain" id="PRO_5039898690" evidence="2">
    <location>
        <begin position="20"/>
        <end position="643"/>
    </location>
</feature>
<keyword evidence="4" id="KW-1185">Reference proteome</keyword>
<feature type="compositionally biased region" description="Low complexity" evidence="1">
    <location>
        <begin position="63"/>
        <end position="73"/>
    </location>
</feature>
<evidence type="ECO:0000256" key="2">
    <source>
        <dbReference type="SAM" id="SignalP"/>
    </source>
</evidence>
<dbReference type="OrthoDB" id="10618748at2759"/>
<reference evidence="3" key="2">
    <citation type="submission" date="2021-04" db="EMBL/GenBank/DDBJ databases">
        <authorList>
            <person name="Podell S."/>
        </authorList>
    </citation>
    <scope>NUCLEOTIDE SEQUENCE</scope>
    <source>
        <strain evidence="3">Hildebrandi</strain>
    </source>
</reference>
<dbReference type="AlphaFoldDB" id="A0A9K3LWH7"/>
<feature type="region of interest" description="Disordered" evidence="1">
    <location>
        <begin position="102"/>
        <end position="141"/>
    </location>
</feature>
<name>A0A9K3LWH7_9STRA</name>
<proteinExistence type="predicted"/>
<feature type="region of interest" description="Disordered" evidence="1">
    <location>
        <begin position="559"/>
        <end position="643"/>
    </location>
</feature>
<feature type="compositionally biased region" description="Acidic residues" evidence="1">
    <location>
        <begin position="284"/>
        <end position="298"/>
    </location>
</feature>
<gene>
    <name evidence="3" type="ORF">IV203_031089</name>
</gene>
<dbReference type="Proteomes" id="UP000693970">
    <property type="component" value="Unassembled WGS sequence"/>
</dbReference>
<feature type="region of interest" description="Disordered" evidence="1">
    <location>
        <begin position="370"/>
        <end position="399"/>
    </location>
</feature>
<evidence type="ECO:0000313" key="3">
    <source>
        <dbReference type="EMBL" id="KAG7368346.1"/>
    </source>
</evidence>
<feature type="signal peptide" evidence="2">
    <location>
        <begin position="1"/>
        <end position="19"/>
    </location>
</feature>
<accession>A0A9K3LWH7</accession>
<reference evidence="3" key="1">
    <citation type="journal article" date="2021" name="Sci. Rep.">
        <title>Diploid genomic architecture of Nitzschia inconspicua, an elite biomass production diatom.</title>
        <authorList>
            <person name="Oliver A."/>
            <person name="Podell S."/>
            <person name="Pinowska A."/>
            <person name="Traller J.C."/>
            <person name="Smith S.R."/>
            <person name="McClure R."/>
            <person name="Beliaev A."/>
            <person name="Bohutskyi P."/>
            <person name="Hill E.A."/>
            <person name="Rabines A."/>
            <person name="Zheng H."/>
            <person name="Allen L.Z."/>
            <person name="Kuo A."/>
            <person name="Grigoriev I.V."/>
            <person name="Allen A.E."/>
            <person name="Hazlebeck D."/>
            <person name="Allen E.E."/>
        </authorList>
    </citation>
    <scope>NUCLEOTIDE SEQUENCE</scope>
    <source>
        <strain evidence="3">Hildebrandi</strain>
    </source>
</reference>